<dbReference type="EMBL" id="BAAAPN010000047">
    <property type="protein sequence ID" value="GAA1760977.1"/>
    <property type="molecule type" value="Genomic_DNA"/>
</dbReference>
<keyword evidence="4" id="KW-1185">Reference proteome</keyword>
<accession>A0ABN2KNK2</accession>
<proteinExistence type="predicted"/>
<evidence type="ECO:0000256" key="2">
    <source>
        <dbReference type="SAM" id="SignalP"/>
    </source>
</evidence>
<gene>
    <name evidence="3" type="ORF">GCM10009810_20650</name>
</gene>
<evidence type="ECO:0000313" key="4">
    <source>
        <dbReference type="Proteomes" id="UP001501475"/>
    </source>
</evidence>
<feature type="signal peptide" evidence="2">
    <location>
        <begin position="1"/>
        <end position="26"/>
    </location>
</feature>
<keyword evidence="2" id="KW-0732">Signal</keyword>
<comment type="caution">
    <text evidence="3">The sequence shown here is derived from an EMBL/GenBank/DDBJ whole genome shotgun (WGS) entry which is preliminary data.</text>
</comment>
<feature type="chain" id="PRO_5046693100" evidence="2">
    <location>
        <begin position="27"/>
        <end position="66"/>
    </location>
</feature>
<protein>
    <submittedName>
        <fullName evidence="3">Uncharacterized protein</fullName>
    </submittedName>
</protein>
<feature type="region of interest" description="Disordered" evidence="1">
    <location>
        <begin position="24"/>
        <end position="55"/>
    </location>
</feature>
<evidence type="ECO:0000256" key="1">
    <source>
        <dbReference type="SAM" id="MobiDB-lite"/>
    </source>
</evidence>
<reference evidence="3 4" key="1">
    <citation type="journal article" date="2019" name="Int. J. Syst. Evol. Microbiol.">
        <title>The Global Catalogue of Microorganisms (GCM) 10K type strain sequencing project: providing services to taxonomists for standard genome sequencing and annotation.</title>
        <authorList>
            <consortium name="The Broad Institute Genomics Platform"/>
            <consortium name="The Broad Institute Genome Sequencing Center for Infectious Disease"/>
            <person name="Wu L."/>
            <person name="Ma J."/>
        </authorList>
    </citation>
    <scope>NUCLEOTIDE SEQUENCE [LARGE SCALE GENOMIC DNA]</scope>
    <source>
        <strain evidence="3 4">JCM 15591</strain>
    </source>
</reference>
<sequence length="66" mass="6630">MSPRRFLAGAVLAASAVVLPAGVAAADPPPPPSQAATPAPCTGVPPQAGNGRCVRPDIWEWTVEGQ</sequence>
<dbReference type="Proteomes" id="UP001501475">
    <property type="component" value="Unassembled WGS sequence"/>
</dbReference>
<name>A0ABN2KNK2_9MICO</name>
<evidence type="ECO:0000313" key="3">
    <source>
        <dbReference type="EMBL" id="GAA1760977.1"/>
    </source>
</evidence>
<organism evidence="3 4">
    <name type="scientific">Nostocoides vanveenii</name>
    <dbReference type="NCBI Taxonomy" id="330835"/>
    <lineage>
        <taxon>Bacteria</taxon>
        <taxon>Bacillati</taxon>
        <taxon>Actinomycetota</taxon>
        <taxon>Actinomycetes</taxon>
        <taxon>Micrococcales</taxon>
        <taxon>Intrasporangiaceae</taxon>
        <taxon>Nostocoides</taxon>
    </lineage>
</organism>